<dbReference type="InterPro" id="IPR050113">
    <property type="entry name" value="Ub_conjugating_enzyme"/>
</dbReference>
<evidence type="ECO:0000256" key="1">
    <source>
        <dbReference type="ARBA" id="ARBA00004496"/>
    </source>
</evidence>
<keyword evidence="4" id="KW-0547">Nucleotide-binding</keyword>
<dbReference type="PANTHER" id="PTHR24067">
    <property type="entry name" value="UBIQUITIN-CONJUGATING ENZYME E2"/>
    <property type="match status" value="1"/>
</dbReference>
<accession>A0A7R8XC02</accession>
<evidence type="ECO:0000313" key="11">
    <source>
        <dbReference type="Proteomes" id="UP000677054"/>
    </source>
</evidence>
<comment type="subcellular location">
    <subcellularLocation>
        <location evidence="1">Cytoplasm</location>
    </subcellularLocation>
</comment>
<sequence>MACLNALKQEIRILESLFPTHHERFQVISANVDELACRFIGANGRRFELHANITETYPSTPPIWFSVSEEPSLSPAIERLSSTTGQDNHLLSQVKILVGELCRLQKLPEPVELETDWTFHVPSSKSTSSPSGSGESGIGTREYDEEEEEDDEEDDMHIEMENPPTKPETESDIAAENLLVLERLKDTQRKDYLKGLVSGSVQATDRLMKELRDIYRSESFKIGVYTVELNNENLYEWYVRLKVVDPDSQLYQDLTVLKEKEGKDHILFNFFFKDTYPFEPPFVRVVHPMISGGYVLVGGAICMELLTKQGWSSAYTVEAIIMQIAATLVKGGARIHFGANKVGKPGQYSLSRAQQSFRSLVQYHEKNGWSTPPKEDG</sequence>
<dbReference type="GO" id="GO:0005737">
    <property type="term" value="C:cytoplasm"/>
    <property type="evidence" value="ECO:0007669"/>
    <property type="project" value="UniProtKB-SubCell"/>
</dbReference>
<keyword evidence="7" id="KW-0832">Ubl conjugation</keyword>
<evidence type="ECO:0000256" key="6">
    <source>
        <dbReference type="ARBA" id="ARBA00022840"/>
    </source>
</evidence>
<dbReference type="GO" id="GO:0005524">
    <property type="term" value="F:ATP binding"/>
    <property type="evidence" value="ECO:0007669"/>
    <property type="project" value="UniProtKB-KW"/>
</dbReference>
<dbReference type="OrthoDB" id="109543at2759"/>
<evidence type="ECO:0000259" key="9">
    <source>
        <dbReference type="PROSITE" id="PS50127"/>
    </source>
</evidence>
<dbReference type="FunFam" id="3.10.110.10:FF:000006">
    <property type="entry name" value="Ubiquitin-conjugating enzyme E2 Q2"/>
    <property type="match status" value="1"/>
</dbReference>
<keyword evidence="11" id="KW-1185">Reference proteome</keyword>
<dbReference type="Pfam" id="PF00179">
    <property type="entry name" value="UQ_con"/>
    <property type="match status" value="1"/>
</dbReference>
<dbReference type="GO" id="GO:0004842">
    <property type="term" value="F:ubiquitin-protein transferase activity"/>
    <property type="evidence" value="ECO:0007669"/>
    <property type="project" value="UniProtKB-ARBA"/>
</dbReference>
<organism evidence="10">
    <name type="scientific">Darwinula stevensoni</name>
    <dbReference type="NCBI Taxonomy" id="69355"/>
    <lineage>
        <taxon>Eukaryota</taxon>
        <taxon>Metazoa</taxon>
        <taxon>Ecdysozoa</taxon>
        <taxon>Arthropoda</taxon>
        <taxon>Crustacea</taxon>
        <taxon>Oligostraca</taxon>
        <taxon>Ostracoda</taxon>
        <taxon>Podocopa</taxon>
        <taxon>Podocopida</taxon>
        <taxon>Darwinulocopina</taxon>
        <taxon>Darwinuloidea</taxon>
        <taxon>Darwinulidae</taxon>
        <taxon>Darwinula</taxon>
    </lineage>
</organism>
<keyword evidence="6" id="KW-0067">ATP-binding</keyword>
<keyword evidence="2" id="KW-0963">Cytoplasm</keyword>
<evidence type="ECO:0000256" key="7">
    <source>
        <dbReference type="ARBA" id="ARBA00022843"/>
    </source>
</evidence>
<dbReference type="InterPro" id="IPR000608">
    <property type="entry name" value="UBC"/>
</dbReference>
<feature type="region of interest" description="Disordered" evidence="8">
    <location>
        <begin position="121"/>
        <end position="170"/>
    </location>
</feature>
<dbReference type="SMART" id="SM00212">
    <property type="entry name" value="UBCc"/>
    <property type="match status" value="1"/>
</dbReference>
<reference evidence="10" key="1">
    <citation type="submission" date="2020-11" db="EMBL/GenBank/DDBJ databases">
        <authorList>
            <person name="Tran Van P."/>
        </authorList>
    </citation>
    <scope>NUCLEOTIDE SEQUENCE</scope>
</reference>
<feature type="domain" description="UBC core" evidence="9">
    <location>
        <begin position="202"/>
        <end position="370"/>
    </location>
</feature>
<dbReference type="EMBL" id="CAJPEV010001324">
    <property type="protein sequence ID" value="CAG0892046.1"/>
    <property type="molecule type" value="Genomic_DNA"/>
</dbReference>
<dbReference type="PROSITE" id="PS50127">
    <property type="entry name" value="UBC_2"/>
    <property type="match status" value="1"/>
</dbReference>
<evidence type="ECO:0000313" key="10">
    <source>
        <dbReference type="EMBL" id="CAD7247062.1"/>
    </source>
</evidence>
<evidence type="ECO:0000256" key="3">
    <source>
        <dbReference type="ARBA" id="ARBA00022679"/>
    </source>
</evidence>
<dbReference type="InterPro" id="IPR016135">
    <property type="entry name" value="UBQ-conjugating_enzyme/RWD"/>
</dbReference>
<dbReference type="Gene3D" id="3.10.110.10">
    <property type="entry name" value="Ubiquitin Conjugating Enzyme"/>
    <property type="match status" value="1"/>
</dbReference>
<evidence type="ECO:0000256" key="5">
    <source>
        <dbReference type="ARBA" id="ARBA00022786"/>
    </source>
</evidence>
<proteinExistence type="predicted"/>
<feature type="compositionally biased region" description="Low complexity" evidence="8">
    <location>
        <begin position="123"/>
        <end position="133"/>
    </location>
</feature>
<evidence type="ECO:0000256" key="8">
    <source>
        <dbReference type="SAM" id="MobiDB-lite"/>
    </source>
</evidence>
<evidence type="ECO:0000256" key="4">
    <source>
        <dbReference type="ARBA" id="ARBA00022741"/>
    </source>
</evidence>
<feature type="compositionally biased region" description="Acidic residues" evidence="8">
    <location>
        <begin position="143"/>
        <end position="156"/>
    </location>
</feature>
<dbReference type="SUPFAM" id="SSF54495">
    <property type="entry name" value="UBC-like"/>
    <property type="match status" value="1"/>
</dbReference>
<dbReference type="CDD" id="cd23802">
    <property type="entry name" value="UBCc_UBE2Q"/>
    <property type="match status" value="1"/>
</dbReference>
<protein>
    <recommendedName>
        <fullName evidence="9">UBC core domain-containing protein</fullName>
    </recommendedName>
</protein>
<evidence type="ECO:0000256" key="2">
    <source>
        <dbReference type="ARBA" id="ARBA00022490"/>
    </source>
</evidence>
<keyword evidence="3" id="KW-0808">Transferase</keyword>
<name>A0A7R8XC02_9CRUS</name>
<dbReference type="AlphaFoldDB" id="A0A7R8XC02"/>
<gene>
    <name evidence="10" type="ORF">DSTB1V02_LOCUS6901</name>
</gene>
<dbReference type="EMBL" id="LR900841">
    <property type="protein sequence ID" value="CAD7247062.1"/>
    <property type="molecule type" value="Genomic_DNA"/>
</dbReference>
<keyword evidence="5" id="KW-0833">Ubl conjugation pathway</keyword>
<dbReference type="Proteomes" id="UP000677054">
    <property type="component" value="Unassembled WGS sequence"/>
</dbReference>